<gene>
    <name evidence="2" type="ORF">CVLEPA_LOCUS12306</name>
</gene>
<evidence type="ECO:0000313" key="3">
    <source>
        <dbReference type="Proteomes" id="UP001642483"/>
    </source>
</evidence>
<comment type="caution">
    <text evidence="2">The sequence shown here is derived from an EMBL/GenBank/DDBJ whole genome shotgun (WGS) entry which is preliminary data.</text>
</comment>
<feature type="region of interest" description="Disordered" evidence="1">
    <location>
        <begin position="1"/>
        <end position="88"/>
    </location>
</feature>
<dbReference type="EMBL" id="CAWYQH010000090">
    <property type="protein sequence ID" value="CAK8682096.1"/>
    <property type="molecule type" value="Genomic_DNA"/>
</dbReference>
<proteinExistence type="predicted"/>
<evidence type="ECO:0000313" key="2">
    <source>
        <dbReference type="EMBL" id="CAK8682096.1"/>
    </source>
</evidence>
<evidence type="ECO:0008006" key="4">
    <source>
        <dbReference type="Google" id="ProtNLM"/>
    </source>
</evidence>
<protein>
    <recommendedName>
        <fullName evidence="4">Cysteine-rich transmembrane CYSTM domain-containing protein</fullName>
    </recommendedName>
</protein>
<organism evidence="2 3">
    <name type="scientific">Clavelina lepadiformis</name>
    <name type="common">Light-bulb sea squirt</name>
    <name type="synonym">Ascidia lepadiformis</name>
    <dbReference type="NCBI Taxonomy" id="159417"/>
    <lineage>
        <taxon>Eukaryota</taxon>
        <taxon>Metazoa</taxon>
        <taxon>Chordata</taxon>
        <taxon>Tunicata</taxon>
        <taxon>Ascidiacea</taxon>
        <taxon>Aplousobranchia</taxon>
        <taxon>Clavelinidae</taxon>
        <taxon>Clavelina</taxon>
    </lineage>
</organism>
<feature type="compositionally biased region" description="Polar residues" evidence="1">
    <location>
        <begin position="37"/>
        <end position="46"/>
    </location>
</feature>
<keyword evidence="3" id="KW-1185">Reference proteome</keyword>
<dbReference type="Proteomes" id="UP001642483">
    <property type="component" value="Unassembled WGS sequence"/>
</dbReference>
<sequence>MIFHIAMESTPPPPYTPNDPCAYPPPATTPDYPPQPTKTQTRNIKVSQRKAPYYVGSDPPPGQQMTSAQRHGKQPTGVGYNERDRPRVTRSEDTAECFLMGCCAALLCCCYSY</sequence>
<reference evidence="2 3" key="1">
    <citation type="submission" date="2024-02" db="EMBL/GenBank/DDBJ databases">
        <authorList>
            <person name="Daric V."/>
            <person name="Darras S."/>
        </authorList>
    </citation>
    <scope>NUCLEOTIDE SEQUENCE [LARGE SCALE GENOMIC DNA]</scope>
</reference>
<evidence type="ECO:0000256" key="1">
    <source>
        <dbReference type="SAM" id="MobiDB-lite"/>
    </source>
</evidence>
<name>A0ABP0FU87_CLALP</name>
<accession>A0ABP0FU87</accession>
<feature type="compositionally biased region" description="Pro residues" evidence="1">
    <location>
        <begin position="10"/>
        <end position="36"/>
    </location>
</feature>